<proteinExistence type="predicted"/>
<dbReference type="Proteomes" id="UP000035681">
    <property type="component" value="Unplaced"/>
</dbReference>
<dbReference type="AlphaFoldDB" id="A0A0K0E9G9"/>
<dbReference type="Pfam" id="PF04870">
    <property type="entry name" value="Moulting_cycle"/>
    <property type="match status" value="1"/>
</dbReference>
<evidence type="ECO:0000256" key="1">
    <source>
        <dbReference type="SAM" id="MobiDB-lite"/>
    </source>
</evidence>
<dbReference type="PANTHER" id="PTHR21523">
    <property type="match status" value="1"/>
</dbReference>
<name>A0A0K0E9G9_STRER</name>
<sequence length="760" mass="88423">MIIIGYYKSNLYKFILIILLLIIFSISQCEIFEKKRKGSKILNKKFYNFNMTNVNSFYHKVAVSALIKSKAKKVLKQLPKVEEIIFWQCSNEAKKLNDLAKCVVSLFNIRDRLIKEGKLNPLNLSENKNYNKEKEFILSPKYNKLNIRKIHKKIKVYNTTKFNLIKKEYNNIKEQLYRIKNPIEVHEINRLKHLKKVEIKNEFYKRMRVKKSINSFNQTYNDIFIDEDFLQQIKLLKEKEKSLPPHLRNLKRLERFNKMSEHVDKYIQRMNRHNEEIISKYNTQLKLKMKDNNYINKENQNVFNKIMDIVNDLLLQKQKFSFLSPRIFNIIPPCKNGNTNKCNNKKRLLSPTIFSFHEDDGYLNIPSLMKSIVDNDMEQNQWLNLILEISGASTALQKTIDKLNPQIEAMENKIFPAIVNIEKMDYIYSQTLKMYNKKQLYEMNEDGYTFLSSDQLKLLNNNDKDLKIISKIESMSRKDLEKRLENEIRNLAKIGDNNIDYNYLWNQIFNNNKRQKRQLEVGSPGREDPEASEGEGREPFVNLKPFAFFNRIGEPVTLEAATLSPHAFISEILSPEALTVQTLSPRAFVATVLSPSALVARILSPGFFRAEVLSPRALTAWVLSPDFLLVEVLTPKFIEPRILSPEYLQIQILSPTFISPRVLSQEGVAVLVLSPNILSPNILSRESLIVEVLSPHILGGHEHTESGESAEGEITGEHHTENHVPHGHHSEFHPIHIHTYPFSHQQIPHAPSHIITGSHI</sequence>
<accession>A0A0K0E9G9</accession>
<dbReference type="PANTHER" id="PTHR21523:SF38">
    <property type="entry name" value="MLT-TEN (MLT-10) RELATED"/>
    <property type="match status" value="1"/>
</dbReference>
<keyword evidence="2" id="KW-1185">Reference proteome</keyword>
<dbReference type="STRING" id="6248.A0A0K0E9G9"/>
<feature type="region of interest" description="Disordered" evidence="1">
    <location>
        <begin position="516"/>
        <end position="537"/>
    </location>
</feature>
<dbReference type="InterPro" id="IPR006954">
    <property type="entry name" value="Mlt-10-like"/>
</dbReference>
<evidence type="ECO:0000313" key="3">
    <source>
        <dbReference type="WBParaSite" id="SSTP_0000615200.1"/>
    </source>
</evidence>
<feature type="compositionally biased region" description="Basic and acidic residues" evidence="1">
    <location>
        <begin position="525"/>
        <end position="537"/>
    </location>
</feature>
<organism evidence="3">
    <name type="scientific">Strongyloides stercoralis</name>
    <name type="common">Threadworm</name>
    <dbReference type="NCBI Taxonomy" id="6248"/>
    <lineage>
        <taxon>Eukaryota</taxon>
        <taxon>Metazoa</taxon>
        <taxon>Ecdysozoa</taxon>
        <taxon>Nematoda</taxon>
        <taxon>Chromadorea</taxon>
        <taxon>Rhabditida</taxon>
        <taxon>Tylenchina</taxon>
        <taxon>Panagrolaimomorpha</taxon>
        <taxon>Strongyloidoidea</taxon>
        <taxon>Strongyloididae</taxon>
        <taxon>Strongyloides</taxon>
    </lineage>
</organism>
<dbReference type="WBParaSite" id="TCONS_00001010.p1">
    <property type="protein sequence ID" value="TCONS_00001010.p1"/>
    <property type="gene ID" value="XLOC_000953"/>
</dbReference>
<reference evidence="3" key="1">
    <citation type="submission" date="2015-08" db="UniProtKB">
        <authorList>
            <consortium name="WormBaseParasite"/>
        </authorList>
    </citation>
    <scope>IDENTIFICATION</scope>
</reference>
<evidence type="ECO:0000313" key="2">
    <source>
        <dbReference type="Proteomes" id="UP000035681"/>
    </source>
</evidence>
<protein>
    <submittedName>
        <fullName evidence="3">J domain-containing protein</fullName>
    </submittedName>
</protein>
<dbReference type="WBParaSite" id="SSTP_0000615200.1">
    <property type="protein sequence ID" value="SSTP_0000615200.1"/>
    <property type="gene ID" value="SSTP_0000615200"/>
</dbReference>